<evidence type="ECO:0000313" key="4">
    <source>
        <dbReference type="Proteomes" id="UP000287651"/>
    </source>
</evidence>
<dbReference type="EMBL" id="AMZH03005407">
    <property type="protein sequence ID" value="RRT66459.1"/>
    <property type="molecule type" value="Genomic_DNA"/>
</dbReference>
<keyword evidence="1" id="KW-0808">Transferase</keyword>
<dbReference type="GO" id="GO:0016747">
    <property type="term" value="F:acyltransferase activity, transferring groups other than amino-acyl groups"/>
    <property type="evidence" value="ECO:0007669"/>
    <property type="project" value="UniProtKB-ARBA"/>
</dbReference>
<sequence>MDELCGFVLRIDGRIKQARTANEPIATVNLVLSEGGTERRIAITMESAGEVRVLEQSRIFPTMESAASPPSLPLTFFDVLWSTAGPVRRLFFYDFPHPAAVFTVSVLPKLKSSLSLTLSRFYPLAGNLRCSASHDDVSEIGCTGGESLSFVLAECDSRFHELSGDYARDLSMLQRLAPRPIWSGAAKPLLAVQVTVFPDQGFTVGVWVHHVACDGSSFMRFVKSWASACRAVGIVEPAAPLFDRTAIPNPLQLRSVNFIPGYESSGTREASTLSSNLVTATFALGQDHIQRLKCWVMAKARERNTTFHCSTVVVTYAYVWVCLLKTLADAGDETAHFTFTADTRARLRSPLPETYFGNCIIPCFVEVKVSDLVGEDGIFAASEAIGKAIEDLKHGALKGVHGLCERWYHVTQKLPMTLAGSPKFKAYDTDFGWGRPVKVEMVMQRSRAVWLQDSRRGDGVEIGLSFEQHQMDVFERHFLRGLKLLPE</sequence>
<comment type="caution">
    <text evidence="3">The sequence shown here is derived from an EMBL/GenBank/DDBJ whole genome shotgun (WGS) entry which is preliminary data.</text>
</comment>
<dbReference type="SUPFAM" id="SSF52777">
    <property type="entry name" value="CoA-dependent acyltransferases"/>
    <property type="match status" value="1"/>
</dbReference>
<evidence type="ECO:0000313" key="3">
    <source>
        <dbReference type="EMBL" id="RRT66459.1"/>
    </source>
</evidence>
<dbReference type="Pfam" id="PF02458">
    <property type="entry name" value="Transferase"/>
    <property type="match status" value="1"/>
</dbReference>
<organism evidence="3 4">
    <name type="scientific">Ensete ventricosum</name>
    <name type="common">Abyssinian banana</name>
    <name type="synonym">Musa ensete</name>
    <dbReference type="NCBI Taxonomy" id="4639"/>
    <lineage>
        <taxon>Eukaryota</taxon>
        <taxon>Viridiplantae</taxon>
        <taxon>Streptophyta</taxon>
        <taxon>Embryophyta</taxon>
        <taxon>Tracheophyta</taxon>
        <taxon>Spermatophyta</taxon>
        <taxon>Magnoliopsida</taxon>
        <taxon>Liliopsida</taxon>
        <taxon>Zingiberales</taxon>
        <taxon>Musaceae</taxon>
        <taxon>Ensete</taxon>
    </lineage>
</organism>
<reference evidence="3 4" key="1">
    <citation type="journal article" date="2014" name="Agronomy (Basel)">
        <title>A Draft Genome Sequence for Ensete ventricosum, the Drought-Tolerant Tree Against Hunger.</title>
        <authorList>
            <person name="Harrison J."/>
            <person name="Moore K.A."/>
            <person name="Paszkiewicz K."/>
            <person name="Jones T."/>
            <person name="Grant M."/>
            <person name="Ambacheew D."/>
            <person name="Muzemil S."/>
            <person name="Studholme D.J."/>
        </authorList>
    </citation>
    <scope>NUCLEOTIDE SEQUENCE [LARGE SCALE GENOMIC DNA]</scope>
</reference>
<dbReference type="AlphaFoldDB" id="A0A426ZR32"/>
<accession>A0A426ZR32</accession>
<gene>
    <name evidence="3" type="ORF">B296_00019801</name>
</gene>
<proteinExistence type="predicted"/>
<dbReference type="Gene3D" id="3.30.559.10">
    <property type="entry name" value="Chloramphenicol acetyltransferase-like domain"/>
    <property type="match status" value="2"/>
</dbReference>
<dbReference type="Proteomes" id="UP000287651">
    <property type="component" value="Unassembled WGS sequence"/>
</dbReference>
<protein>
    <submittedName>
        <fullName evidence="3">Uncharacterized protein</fullName>
    </submittedName>
</protein>
<dbReference type="PANTHER" id="PTHR31625">
    <property type="match status" value="1"/>
</dbReference>
<evidence type="ECO:0000256" key="2">
    <source>
        <dbReference type="ARBA" id="ARBA00023315"/>
    </source>
</evidence>
<name>A0A426ZR32_ENSVE</name>
<keyword evidence="2" id="KW-0012">Acyltransferase</keyword>
<dbReference type="InterPro" id="IPR023213">
    <property type="entry name" value="CAT-like_dom_sf"/>
</dbReference>
<evidence type="ECO:0000256" key="1">
    <source>
        <dbReference type="ARBA" id="ARBA00022679"/>
    </source>
</evidence>
<dbReference type="InterPro" id="IPR051504">
    <property type="entry name" value="Plant_metabolite_acyltrans"/>
</dbReference>